<evidence type="ECO:0000256" key="2">
    <source>
        <dbReference type="ARBA" id="ARBA00006763"/>
    </source>
</evidence>
<dbReference type="GO" id="GO:0005829">
    <property type="term" value="C:cytosol"/>
    <property type="evidence" value="ECO:0007669"/>
    <property type="project" value="TreeGrafter"/>
</dbReference>
<comment type="catalytic activity">
    <reaction evidence="1">
        <text>AMP + H2O = D-ribose 5-phosphate + adenine</text>
        <dbReference type="Rhea" id="RHEA:20129"/>
        <dbReference type="ChEBI" id="CHEBI:15377"/>
        <dbReference type="ChEBI" id="CHEBI:16708"/>
        <dbReference type="ChEBI" id="CHEBI:78346"/>
        <dbReference type="ChEBI" id="CHEBI:456215"/>
        <dbReference type="EC" id="3.2.2.4"/>
    </reaction>
</comment>
<organism evidence="4 5">
    <name type="scientific">Methylomonas methanica</name>
    <dbReference type="NCBI Taxonomy" id="421"/>
    <lineage>
        <taxon>Bacteria</taxon>
        <taxon>Pseudomonadati</taxon>
        <taxon>Pseudomonadota</taxon>
        <taxon>Gammaproteobacteria</taxon>
        <taxon>Methylococcales</taxon>
        <taxon>Methylococcaceae</taxon>
        <taxon>Methylomonas</taxon>
    </lineage>
</organism>
<dbReference type="NCBIfam" id="TIGR00730">
    <property type="entry name" value="Rossman fold protein, TIGR00730 family"/>
    <property type="match status" value="1"/>
</dbReference>
<dbReference type="GO" id="GO:0009691">
    <property type="term" value="P:cytokinin biosynthetic process"/>
    <property type="evidence" value="ECO:0007669"/>
    <property type="project" value="UniProtKB-UniRule"/>
</dbReference>
<comment type="similarity">
    <text evidence="2 3">Belongs to the LOG family.</text>
</comment>
<dbReference type="InterPro" id="IPR031100">
    <property type="entry name" value="LOG_fam"/>
</dbReference>
<name>A0A177LSW4_METMH</name>
<dbReference type="SUPFAM" id="SSF102405">
    <property type="entry name" value="MCP/YpsA-like"/>
    <property type="match status" value="1"/>
</dbReference>
<sequence length="196" mass="21386">MTSINSICIYCGSSPGRIQAYGEAAQALAAALVSRNIRLIYGGAGIGIMGMVADQVLKLGGQAIGVIPKALAHKEVAHPNLTELHVTQSMHERKMLMAELADGFIALPGGIGTLEELFEIWTWAQLGFHQKPCGLLNVAGYYDALINFLDHVAAEQFVKPHHRGMLMVEADPQVLLDRYVNYQPPAVKHWVNKDQT</sequence>
<accession>A0A177LSW4</accession>
<reference evidence="4 5" key="1">
    <citation type="submission" date="2016-03" db="EMBL/GenBank/DDBJ databases">
        <authorList>
            <person name="Ploux O."/>
        </authorList>
    </citation>
    <scope>NUCLEOTIDE SEQUENCE [LARGE SCALE GENOMIC DNA]</scope>
    <source>
        <strain evidence="4 5">R-45363</strain>
    </source>
</reference>
<keyword evidence="3" id="KW-0203">Cytokinin biosynthesis</keyword>
<dbReference type="EC" id="3.2.2.n1" evidence="3"/>
<dbReference type="Proteomes" id="UP000078090">
    <property type="component" value="Unassembled WGS sequence"/>
</dbReference>
<evidence type="ECO:0000313" key="5">
    <source>
        <dbReference type="Proteomes" id="UP000078090"/>
    </source>
</evidence>
<evidence type="ECO:0000256" key="3">
    <source>
        <dbReference type="RuleBase" id="RU363015"/>
    </source>
</evidence>
<dbReference type="EMBL" id="LUUG01000133">
    <property type="protein sequence ID" value="OAH96420.1"/>
    <property type="molecule type" value="Genomic_DNA"/>
</dbReference>
<dbReference type="GO" id="GO:0008714">
    <property type="term" value="F:AMP nucleosidase activity"/>
    <property type="evidence" value="ECO:0007669"/>
    <property type="project" value="UniProtKB-EC"/>
</dbReference>
<dbReference type="RefSeq" id="WP_064010787.1">
    <property type="nucleotide sequence ID" value="NZ_LUUG01000133.1"/>
</dbReference>
<gene>
    <name evidence="4" type="ORF">A1332_22655</name>
</gene>
<protein>
    <recommendedName>
        <fullName evidence="3">Cytokinin riboside 5'-monophosphate phosphoribohydrolase</fullName>
        <ecNumber evidence="3">3.2.2.n1</ecNumber>
    </recommendedName>
</protein>
<evidence type="ECO:0000256" key="1">
    <source>
        <dbReference type="ARBA" id="ARBA00000274"/>
    </source>
</evidence>
<dbReference type="PANTHER" id="PTHR31223">
    <property type="entry name" value="LOG FAMILY PROTEIN YJL055W"/>
    <property type="match status" value="1"/>
</dbReference>
<keyword evidence="3" id="KW-0378">Hydrolase</keyword>
<dbReference type="InterPro" id="IPR005269">
    <property type="entry name" value="LOG"/>
</dbReference>
<dbReference type="Gene3D" id="3.40.50.450">
    <property type="match status" value="1"/>
</dbReference>
<evidence type="ECO:0000313" key="4">
    <source>
        <dbReference type="EMBL" id="OAH96420.1"/>
    </source>
</evidence>
<dbReference type="Pfam" id="PF03641">
    <property type="entry name" value="Lysine_decarbox"/>
    <property type="match status" value="1"/>
</dbReference>
<comment type="caution">
    <text evidence="4">The sequence shown here is derived from an EMBL/GenBank/DDBJ whole genome shotgun (WGS) entry which is preliminary data.</text>
</comment>
<proteinExistence type="inferred from homology"/>
<dbReference type="AlphaFoldDB" id="A0A177LSW4"/>
<dbReference type="OrthoDB" id="9801098at2"/>
<dbReference type="PANTHER" id="PTHR31223:SF70">
    <property type="entry name" value="LOG FAMILY PROTEIN YJL055W"/>
    <property type="match status" value="1"/>
</dbReference>